<dbReference type="SUPFAM" id="SSF89733">
    <property type="entry name" value="L-sulfolactate dehydrogenase-like"/>
    <property type="match status" value="1"/>
</dbReference>
<dbReference type="InterPro" id="IPR003767">
    <property type="entry name" value="Malate/L-lactate_DH-like"/>
</dbReference>
<evidence type="ECO:0000256" key="1">
    <source>
        <dbReference type="ARBA" id="ARBA00023002"/>
    </source>
</evidence>
<organism evidence="2 3">
    <name type="scientific">Ditylenchus dipsaci</name>
    <dbReference type="NCBI Taxonomy" id="166011"/>
    <lineage>
        <taxon>Eukaryota</taxon>
        <taxon>Metazoa</taxon>
        <taxon>Ecdysozoa</taxon>
        <taxon>Nematoda</taxon>
        <taxon>Chromadorea</taxon>
        <taxon>Rhabditida</taxon>
        <taxon>Tylenchina</taxon>
        <taxon>Tylenchomorpha</taxon>
        <taxon>Sphaerularioidea</taxon>
        <taxon>Anguinidae</taxon>
        <taxon>Anguininae</taxon>
        <taxon>Ditylenchus</taxon>
    </lineage>
</organism>
<dbReference type="Pfam" id="PF02615">
    <property type="entry name" value="Ldh_2"/>
    <property type="match status" value="1"/>
</dbReference>
<dbReference type="PANTHER" id="PTHR11091">
    <property type="entry name" value="OXIDOREDUCTASE-RELATED"/>
    <property type="match status" value="1"/>
</dbReference>
<protein>
    <submittedName>
        <fullName evidence="3">Malate dehydrogenase</fullName>
    </submittedName>
</protein>
<dbReference type="InterPro" id="IPR043144">
    <property type="entry name" value="Mal/L-sulf/L-lact_DH-like_ah"/>
</dbReference>
<evidence type="ECO:0000313" key="3">
    <source>
        <dbReference type="WBParaSite" id="jg429"/>
    </source>
</evidence>
<dbReference type="InterPro" id="IPR036111">
    <property type="entry name" value="Mal/L-sulfo/L-lacto_DH-like_sf"/>
</dbReference>
<keyword evidence="2" id="KW-1185">Reference proteome</keyword>
<sequence>MRSFIVNCVQSALLKRDGQSAELVSQIEGSGAHQLADLLIQADLRGHYSHGVNRLDAYLGEIMSGVGSPSITTGPVILKRKGATAWVDGTNGLGVVVGNYCTQLAVEMAKEFGIGWVVAKNSNHFGICAHYTLQMADLGLIGMAFTNTSPVVFPTGSAQKSLGTNPLSVVANGKTDQFALDMATSTVAFGKIEVANRNGQPTIPNHWAADSQGRATMQTEKVLNDGGLLPLGSVGKANEEGLETKDSSHKGTGLSMMVELFCGILGQASYGKSVRKWRNFQDGSVANLGQCFVAVDTECFAPGFAERLQDFIKETHNLPPVDATIPVLVPGDPETMHSKLCNAAGGILYTIETVENLKKIGLEYNTEMFGWKKLL</sequence>
<keyword evidence="1" id="KW-0560">Oxidoreductase</keyword>
<dbReference type="Gene3D" id="3.30.1370.60">
    <property type="entry name" value="Hypothetical oxidoreductase yiak, domain 2"/>
    <property type="match status" value="1"/>
</dbReference>
<dbReference type="WBParaSite" id="jg429">
    <property type="protein sequence ID" value="jg429"/>
    <property type="gene ID" value="jg429"/>
</dbReference>
<evidence type="ECO:0000313" key="2">
    <source>
        <dbReference type="Proteomes" id="UP000887574"/>
    </source>
</evidence>
<reference evidence="3" key="1">
    <citation type="submission" date="2022-11" db="UniProtKB">
        <authorList>
            <consortium name="WormBaseParasite"/>
        </authorList>
    </citation>
    <scope>IDENTIFICATION</scope>
</reference>
<name>A0A915EAI8_9BILA</name>
<dbReference type="GO" id="GO:0016491">
    <property type="term" value="F:oxidoreductase activity"/>
    <property type="evidence" value="ECO:0007669"/>
    <property type="project" value="UniProtKB-KW"/>
</dbReference>
<accession>A0A915EAI8</accession>
<dbReference type="Gene3D" id="1.10.1530.10">
    <property type="match status" value="1"/>
</dbReference>
<proteinExistence type="predicted"/>
<dbReference type="PANTHER" id="PTHR11091:SF4">
    <property type="entry name" value="MALATE DEHYDROGENASE"/>
    <property type="match status" value="1"/>
</dbReference>
<dbReference type="Proteomes" id="UP000887574">
    <property type="component" value="Unplaced"/>
</dbReference>
<dbReference type="AlphaFoldDB" id="A0A915EAI8"/>
<dbReference type="InterPro" id="IPR043143">
    <property type="entry name" value="Mal/L-sulf/L-lact_DH-like_NADP"/>
</dbReference>